<keyword evidence="3" id="KW-1185">Reference proteome</keyword>
<protein>
    <submittedName>
        <fullName evidence="2">Uncharacterized protein</fullName>
    </submittedName>
</protein>
<reference evidence="2" key="1">
    <citation type="submission" date="2023-06" db="EMBL/GenBank/DDBJ databases">
        <authorList>
            <person name="Noh H."/>
        </authorList>
    </citation>
    <scope>NUCLEOTIDE SEQUENCE</scope>
    <source>
        <strain evidence="2">DUCC20226</strain>
    </source>
</reference>
<feature type="compositionally biased region" description="Basic and acidic residues" evidence="1">
    <location>
        <begin position="114"/>
        <end position="123"/>
    </location>
</feature>
<evidence type="ECO:0000256" key="1">
    <source>
        <dbReference type="SAM" id="MobiDB-lite"/>
    </source>
</evidence>
<name>A0AAD9W015_PHOAM</name>
<feature type="compositionally biased region" description="Low complexity" evidence="1">
    <location>
        <begin position="31"/>
        <end position="49"/>
    </location>
</feature>
<organism evidence="2 3">
    <name type="scientific">Phomopsis amygdali</name>
    <name type="common">Fusicoccum amygdali</name>
    <dbReference type="NCBI Taxonomy" id="1214568"/>
    <lineage>
        <taxon>Eukaryota</taxon>
        <taxon>Fungi</taxon>
        <taxon>Dikarya</taxon>
        <taxon>Ascomycota</taxon>
        <taxon>Pezizomycotina</taxon>
        <taxon>Sordariomycetes</taxon>
        <taxon>Sordariomycetidae</taxon>
        <taxon>Diaporthales</taxon>
        <taxon>Diaporthaceae</taxon>
        <taxon>Diaporthe</taxon>
    </lineage>
</organism>
<evidence type="ECO:0000313" key="2">
    <source>
        <dbReference type="EMBL" id="KAK2602178.1"/>
    </source>
</evidence>
<feature type="region of interest" description="Disordered" evidence="1">
    <location>
        <begin position="1"/>
        <end position="51"/>
    </location>
</feature>
<proteinExistence type="predicted"/>
<evidence type="ECO:0000313" key="3">
    <source>
        <dbReference type="Proteomes" id="UP001265746"/>
    </source>
</evidence>
<gene>
    <name evidence="2" type="ORF">N8I77_008731</name>
</gene>
<comment type="caution">
    <text evidence="2">The sequence shown here is derived from an EMBL/GenBank/DDBJ whole genome shotgun (WGS) entry which is preliminary data.</text>
</comment>
<dbReference type="Proteomes" id="UP001265746">
    <property type="component" value="Unassembled WGS sequence"/>
</dbReference>
<dbReference type="EMBL" id="JAUJFL010000005">
    <property type="protein sequence ID" value="KAK2602178.1"/>
    <property type="molecule type" value="Genomic_DNA"/>
</dbReference>
<dbReference type="AlphaFoldDB" id="A0AAD9W015"/>
<accession>A0AAD9W015</accession>
<feature type="region of interest" description="Disordered" evidence="1">
    <location>
        <begin position="98"/>
        <end position="123"/>
    </location>
</feature>
<sequence length="123" mass="13393">MDEKEVKDTIFVAWPPRPKPDNNETARFSNTQASASLPATSSTSAATRSQLKAKRAPARVCGFCKPYLGADGVCHHRNRSYHFVHLGGRSVARVHKPIKGRGSKQKAVAAATEEDSKSMTETL</sequence>